<organism evidence="1 2">
    <name type="scientific">Pendulispora rubella</name>
    <dbReference type="NCBI Taxonomy" id="2741070"/>
    <lineage>
        <taxon>Bacteria</taxon>
        <taxon>Pseudomonadati</taxon>
        <taxon>Myxococcota</taxon>
        <taxon>Myxococcia</taxon>
        <taxon>Myxococcales</taxon>
        <taxon>Sorangiineae</taxon>
        <taxon>Pendulisporaceae</taxon>
        <taxon>Pendulispora</taxon>
    </lineage>
</organism>
<dbReference type="EMBL" id="CP089983">
    <property type="protein sequence ID" value="WXB08958.1"/>
    <property type="molecule type" value="Genomic_DNA"/>
</dbReference>
<evidence type="ECO:0000313" key="1">
    <source>
        <dbReference type="EMBL" id="WXB08958.1"/>
    </source>
</evidence>
<evidence type="ECO:0008006" key="3">
    <source>
        <dbReference type="Google" id="ProtNLM"/>
    </source>
</evidence>
<accession>A0ABZ2LDE7</accession>
<name>A0ABZ2LDE7_9BACT</name>
<protein>
    <recommendedName>
        <fullName evidence="3">HTH cro/C1-type domain-containing protein</fullName>
    </recommendedName>
</protein>
<dbReference type="Proteomes" id="UP001374803">
    <property type="component" value="Chromosome"/>
</dbReference>
<dbReference type="RefSeq" id="WP_394838633.1">
    <property type="nucleotide sequence ID" value="NZ_CP089929.1"/>
</dbReference>
<keyword evidence="2" id="KW-1185">Reference proteome</keyword>
<reference evidence="1" key="1">
    <citation type="submission" date="2021-12" db="EMBL/GenBank/DDBJ databases">
        <title>Discovery of the Pendulisporaceae a myxobacterial family with distinct sporulation behavior and unique specialized metabolism.</title>
        <authorList>
            <person name="Garcia R."/>
            <person name="Popoff A."/>
            <person name="Bader C.D."/>
            <person name="Loehr J."/>
            <person name="Walesch S."/>
            <person name="Walt C."/>
            <person name="Boldt J."/>
            <person name="Bunk B."/>
            <person name="Haeckl F.J.F.P.J."/>
            <person name="Gunesch A.P."/>
            <person name="Birkelbach J."/>
            <person name="Nuebel U."/>
            <person name="Pietschmann T."/>
            <person name="Bach T."/>
            <person name="Mueller R."/>
        </authorList>
    </citation>
    <scope>NUCLEOTIDE SEQUENCE</scope>
    <source>
        <strain evidence="1">MSr11367</strain>
    </source>
</reference>
<evidence type="ECO:0000313" key="2">
    <source>
        <dbReference type="Proteomes" id="UP001374803"/>
    </source>
</evidence>
<proteinExistence type="predicted"/>
<sequence length="174" mass="18788">MAIPELSAELRLVAWAALVELKKTCGTQQRLADVLGVSPFTISNALRKKWASRDLLDAILRHLGGLSEAQLAERYGAALTTSEASVPKTAIATEPSPLTIAVSRMTWDARLSADQRENVVRSVAKLVAGWGTADPSVQVWTDLLRSHELIALFGDASDLARGRQAAQDEASRRS</sequence>
<gene>
    <name evidence="1" type="ORF">LVJ94_17195</name>
</gene>